<reference evidence="8 9" key="1">
    <citation type="journal article" date="2018" name="Sci. Rep.">
        <title>Genomic signatures of local adaptation to the degree of environmental predictability in rotifers.</title>
        <authorList>
            <person name="Franch-Gras L."/>
            <person name="Hahn C."/>
            <person name="Garcia-Roger E.M."/>
            <person name="Carmona M.J."/>
            <person name="Serra M."/>
            <person name="Gomez A."/>
        </authorList>
    </citation>
    <scope>NUCLEOTIDE SEQUENCE [LARGE SCALE GENOMIC DNA]</scope>
    <source>
        <strain evidence="8">HYR1</strain>
    </source>
</reference>
<evidence type="ECO:0000313" key="9">
    <source>
        <dbReference type="Proteomes" id="UP000276133"/>
    </source>
</evidence>
<feature type="region of interest" description="Disordered" evidence="7">
    <location>
        <begin position="15"/>
        <end position="40"/>
    </location>
</feature>
<comment type="subcellular location">
    <subcellularLocation>
        <location evidence="1">Membrane</location>
    </subcellularLocation>
    <subcellularLocation>
        <location evidence="6">Mitochondrion inner membrane</location>
        <topology evidence="6">Multi-pass membrane protein</topology>
    </subcellularLocation>
</comment>
<comment type="caution">
    <text evidence="8">The sequence shown here is derived from an EMBL/GenBank/DDBJ whole genome shotgun (WGS) entry which is preliminary data.</text>
</comment>
<keyword evidence="6" id="KW-0999">Mitochondrion inner membrane</keyword>
<dbReference type="PROSITE" id="PS50895">
    <property type="entry name" value="SURF1"/>
    <property type="match status" value="1"/>
</dbReference>
<dbReference type="Proteomes" id="UP000276133">
    <property type="component" value="Unassembled WGS sequence"/>
</dbReference>
<keyword evidence="4 6" id="KW-1133">Transmembrane helix</keyword>
<keyword evidence="6" id="KW-0496">Mitochondrion</keyword>
<comment type="similarity">
    <text evidence="2 6">Belongs to the SURF1 family.</text>
</comment>
<dbReference type="AlphaFoldDB" id="A0A3M7TA45"/>
<protein>
    <recommendedName>
        <fullName evidence="6">SURF1-like protein</fullName>
    </recommendedName>
</protein>
<feature type="transmembrane region" description="Helical" evidence="6">
    <location>
        <begin position="249"/>
        <end position="271"/>
    </location>
</feature>
<evidence type="ECO:0000256" key="1">
    <source>
        <dbReference type="ARBA" id="ARBA00004370"/>
    </source>
</evidence>
<evidence type="ECO:0000256" key="6">
    <source>
        <dbReference type="RuleBase" id="RU363076"/>
    </source>
</evidence>
<evidence type="ECO:0000256" key="3">
    <source>
        <dbReference type="ARBA" id="ARBA00022692"/>
    </source>
</evidence>
<organism evidence="8 9">
    <name type="scientific">Brachionus plicatilis</name>
    <name type="common">Marine rotifer</name>
    <name type="synonym">Brachionus muelleri</name>
    <dbReference type="NCBI Taxonomy" id="10195"/>
    <lineage>
        <taxon>Eukaryota</taxon>
        <taxon>Metazoa</taxon>
        <taxon>Spiralia</taxon>
        <taxon>Gnathifera</taxon>
        <taxon>Rotifera</taxon>
        <taxon>Eurotatoria</taxon>
        <taxon>Monogononta</taxon>
        <taxon>Pseudotrocha</taxon>
        <taxon>Ploima</taxon>
        <taxon>Brachionidae</taxon>
        <taxon>Brachionus</taxon>
    </lineage>
</organism>
<proteinExistence type="inferred from homology"/>
<accession>A0A3M7TA45</accession>
<keyword evidence="3 6" id="KW-0812">Transmembrane</keyword>
<gene>
    <name evidence="8" type="ORF">BpHYR1_007568</name>
</gene>
<dbReference type="InterPro" id="IPR045214">
    <property type="entry name" value="Surf1/Surf4"/>
</dbReference>
<dbReference type="PANTHER" id="PTHR23427:SF2">
    <property type="entry name" value="SURFEIT LOCUS PROTEIN 1"/>
    <property type="match status" value="1"/>
</dbReference>
<dbReference type="EMBL" id="REGN01000042">
    <property type="protein sequence ID" value="RNA44984.1"/>
    <property type="molecule type" value="Genomic_DNA"/>
</dbReference>
<evidence type="ECO:0000256" key="4">
    <source>
        <dbReference type="ARBA" id="ARBA00022989"/>
    </source>
</evidence>
<evidence type="ECO:0000256" key="2">
    <source>
        <dbReference type="ARBA" id="ARBA00007165"/>
    </source>
</evidence>
<dbReference type="PANTHER" id="PTHR23427">
    <property type="entry name" value="SURFEIT LOCUS PROTEIN"/>
    <property type="match status" value="1"/>
</dbReference>
<comment type="function">
    <text evidence="6">Probably involved in the biogenesis of the COX complex.</text>
</comment>
<evidence type="ECO:0000256" key="5">
    <source>
        <dbReference type="ARBA" id="ARBA00023136"/>
    </source>
</evidence>
<dbReference type="OrthoDB" id="10040024at2759"/>
<dbReference type="STRING" id="10195.A0A3M7TA45"/>
<feature type="compositionally biased region" description="Low complexity" evidence="7">
    <location>
        <begin position="15"/>
        <end position="31"/>
    </location>
</feature>
<dbReference type="GO" id="GO:0033617">
    <property type="term" value="P:mitochondrial respiratory chain complex IV assembly"/>
    <property type="evidence" value="ECO:0007669"/>
    <property type="project" value="TreeGrafter"/>
</dbReference>
<keyword evidence="9" id="KW-1185">Reference proteome</keyword>
<keyword evidence="5 6" id="KW-0472">Membrane</keyword>
<evidence type="ECO:0000256" key="7">
    <source>
        <dbReference type="SAM" id="MobiDB-lite"/>
    </source>
</evidence>
<dbReference type="Pfam" id="PF02104">
    <property type="entry name" value="SURF1"/>
    <property type="match status" value="1"/>
</dbReference>
<dbReference type="GO" id="GO:0005743">
    <property type="term" value="C:mitochondrial inner membrane"/>
    <property type="evidence" value="ECO:0007669"/>
    <property type="project" value="UniProtKB-SubCell"/>
</dbReference>
<evidence type="ECO:0000313" key="8">
    <source>
        <dbReference type="EMBL" id="RNA44984.1"/>
    </source>
</evidence>
<comment type="caution">
    <text evidence="6">Lacks conserved residue(s) required for the propagation of feature annotation.</text>
</comment>
<sequence>MIRLNNLALSKQIRKLSSSSKSSRSNLNQKNPKSDQQKEESKGNFASYAFFTIPSSFFALGVWQIKRRNEKLNLIKSLEERMDMEPSSLPINIQDLDTFINENQYRPFRVKGYFLNSKEILLTTRFDVTSKSNLPGGYVITPFVLSEDTNKIILINRGFVPFTSFSESARSKFHIDNQVELAGFLRADEPKCQLSHLNKPPNEWHIRDLKEMSQELGTEPIFLDQVKPFGLPSEPTPTQTQVDVKNDHLSYIFTWFGLSLSTFFIWLKYFAKIIP</sequence>
<dbReference type="InterPro" id="IPR002994">
    <property type="entry name" value="Surf1/Shy1"/>
</dbReference>
<dbReference type="CDD" id="cd06662">
    <property type="entry name" value="SURF1"/>
    <property type="match status" value="1"/>
</dbReference>
<name>A0A3M7TA45_BRAPC</name>